<evidence type="ECO:0000256" key="1">
    <source>
        <dbReference type="ARBA" id="ARBA00022598"/>
    </source>
</evidence>
<dbReference type="Gene3D" id="3.30.470.20">
    <property type="entry name" value="ATP-grasp fold, B domain"/>
    <property type="match status" value="1"/>
</dbReference>
<protein>
    <submittedName>
        <fullName evidence="6">Acetyl-CoA carboxylase biotin carboxylase subunit family protein</fullName>
    </submittedName>
</protein>
<gene>
    <name evidence="6" type="ORF">ACFSXZ_12945</name>
</gene>
<dbReference type="EMBL" id="JBHUKR010000007">
    <property type="protein sequence ID" value="MFD2417231.1"/>
    <property type="molecule type" value="Genomic_DNA"/>
</dbReference>
<keyword evidence="3 4" id="KW-0067">ATP-binding</keyword>
<organism evidence="6 7">
    <name type="scientific">Amycolatopsis pigmentata</name>
    <dbReference type="NCBI Taxonomy" id="450801"/>
    <lineage>
        <taxon>Bacteria</taxon>
        <taxon>Bacillati</taxon>
        <taxon>Actinomycetota</taxon>
        <taxon>Actinomycetes</taxon>
        <taxon>Pseudonocardiales</taxon>
        <taxon>Pseudonocardiaceae</taxon>
        <taxon>Amycolatopsis</taxon>
    </lineage>
</organism>
<dbReference type="RefSeq" id="WP_378264811.1">
    <property type="nucleotide sequence ID" value="NZ_JBHUKR010000007.1"/>
</dbReference>
<name>A0ABW5FWY7_9PSEU</name>
<sequence length="413" mass="44095">MLVVVYDTGSLSPRRLAEIAAENDCELCFVAAASDHTAEMEPVLRMFGTVVEGDAMPERELVRLLGGMRPRGVVTFSESQIRRTARLADALGLPGIDPADVTAITTKDGQRHRFADAGLDATRYRAVSRVDEIDQAIKFVGLPAVVKPAVGTSSRNTLPVFTHEASRAAMRGLLLADSGASREPVVVLEELIVGRPVAEPWGDYLAVDCLANGSDVRPVFVTSKFAVAEPFRERGGYGPGSVVPAADVREACDVACRAVRALNIRHGIADVELKLTTSGPRLIEVNARLGGWVDDLAMRSGHADVAGIAVGAALGRDVDIPDAVEPKADGVAFYCTLIPPLWATRVGTVSAGSKLRRIANVDSVTVIARPGSEIDWRRGTRSNVASVRGCAKSFADLAVTLAQIEDCDWIEYR</sequence>
<dbReference type="PANTHER" id="PTHR43585">
    <property type="entry name" value="FUMIPYRROLE BIOSYNTHESIS PROTEIN C"/>
    <property type="match status" value="1"/>
</dbReference>
<evidence type="ECO:0000256" key="4">
    <source>
        <dbReference type="PROSITE-ProRule" id="PRU00409"/>
    </source>
</evidence>
<feature type="domain" description="ATP-grasp" evidence="5">
    <location>
        <begin position="111"/>
        <end position="314"/>
    </location>
</feature>
<keyword evidence="2 4" id="KW-0547">Nucleotide-binding</keyword>
<dbReference type="Pfam" id="PF13535">
    <property type="entry name" value="ATP-grasp_4"/>
    <property type="match status" value="1"/>
</dbReference>
<comment type="caution">
    <text evidence="6">The sequence shown here is derived from an EMBL/GenBank/DDBJ whole genome shotgun (WGS) entry which is preliminary data.</text>
</comment>
<dbReference type="PANTHER" id="PTHR43585:SF2">
    <property type="entry name" value="ATP-GRASP ENZYME FSQD"/>
    <property type="match status" value="1"/>
</dbReference>
<keyword evidence="7" id="KW-1185">Reference proteome</keyword>
<accession>A0ABW5FWY7</accession>
<evidence type="ECO:0000313" key="7">
    <source>
        <dbReference type="Proteomes" id="UP001597417"/>
    </source>
</evidence>
<keyword evidence="1" id="KW-0436">Ligase</keyword>
<dbReference type="SUPFAM" id="SSF56059">
    <property type="entry name" value="Glutathione synthetase ATP-binding domain-like"/>
    <property type="match status" value="1"/>
</dbReference>
<dbReference type="PROSITE" id="PS50975">
    <property type="entry name" value="ATP_GRASP"/>
    <property type="match status" value="1"/>
</dbReference>
<reference evidence="7" key="1">
    <citation type="journal article" date="2019" name="Int. J. Syst. Evol. Microbiol.">
        <title>The Global Catalogue of Microorganisms (GCM) 10K type strain sequencing project: providing services to taxonomists for standard genome sequencing and annotation.</title>
        <authorList>
            <consortium name="The Broad Institute Genomics Platform"/>
            <consortium name="The Broad Institute Genome Sequencing Center for Infectious Disease"/>
            <person name="Wu L."/>
            <person name="Ma J."/>
        </authorList>
    </citation>
    <scope>NUCLEOTIDE SEQUENCE [LARGE SCALE GENOMIC DNA]</scope>
    <source>
        <strain evidence="7">CGMCC 4.7645</strain>
    </source>
</reference>
<evidence type="ECO:0000259" key="5">
    <source>
        <dbReference type="PROSITE" id="PS50975"/>
    </source>
</evidence>
<proteinExistence type="predicted"/>
<dbReference type="Proteomes" id="UP001597417">
    <property type="component" value="Unassembled WGS sequence"/>
</dbReference>
<dbReference type="InterPro" id="IPR011761">
    <property type="entry name" value="ATP-grasp"/>
</dbReference>
<evidence type="ECO:0000256" key="3">
    <source>
        <dbReference type="ARBA" id="ARBA00022840"/>
    </source>
</evidence>
<dbReference type="InterPro" id="IPR052032">
    <property type="entry name" value="ATP-dep_AA_Ligase"/>
</dbReference>
<evidence type="ECO:0000256" key="2">
    <source>
        <dbReference type="ARBA" id="ARBA00022741"/>
    </source>
</evidence>
<evidence type="ECO:0000313" key="6">
    <source>
        <dbReference type="EMBL" id="MFD2417231.1"/>
    </source>
</evidence>
<dbReference type="Gene3D" id="3.40.50.20">
    <property type="match status" value="1"/>
</dbReference>